<reference evidence="1 2" key="1">
    <citation type="submission" date="2017-02" db="EMBL/GenBank/DDBJ databases">
        <authorList>
            <person name="Peterson S.W."/>
        </authorList>
    </citation>
    <scope>NUCLEOTIDE SEQUENCE [LARGE SCALE GENOMIC DNA]</scope>
    <source>
        <strain evidence="1 2">M1</strain>
    </source>
</reference>
<dbReference type="STRING" id="36842.SAMN02194393_01583"/>
<dbReference type="AlphaFoldDB" id="A0A1T5K3F9"/>
<dbReference type="RefSeq" id="WP_079490672.1">
    <property type="nucleotide sequence ID" value="NZ_FUZT01000003.1"/>
</dbReference>
<gene>
    <name evidence="1" type="ORF">SAMN02194393_01583</name>
</gene>
<dbReference type="EMBL" id="FUZT01000003">
    <property type="protein sequence ID" value="SKC58110.1"/>
    <property type="molecule type" value="Genomic_DNA"/>
</dbReference>
<organism evidence="1 2">
    <name type="scientific">Maledivibacter halophilus</name>
    <dbReference type="NCBI Taxonomy" id="36842"/>
    <lineage>
        <taxon>Bacteria</taxon>
        <taxon>Bacillati</taxon>
        <taxon>Bacillota</taxon>
        <taxon>Clostridia</taxon>
        <taxon>Peptostreptococcales</taxon>
        <taxon>Caminicellaceae</taxon>
        <taxon>Maledivibacter</taxon>
    </lineage>
</organism>
<dbReference type="OrthoDB" id="9844353at2"/>
<sequence>MRFEELSKKHQEFLMYCLSDYIKGKIRKGSMDGIIFPSYDDYKNFFDEFDEEYEIVDGLPESEAANSFSVKFKVVLEVDK</sequence>
<accession>A0A1T5K3F9</accession>
<name>A0A1T5K3F9_9FIRM</name>
<protein>
    <submittedName>
        <fullName evidence="1">Uncharacterized protein</fullName>
    </submittedName>
</protein>
<dbReference type="Proteomes" id="UP000190285">
    <property type="component" value="Unassembled WGS sequence"/>
</dbReference>
<proteinExistence type="predicted"/>
<evidence type="ECO:0000313" key="1">
    <source>
        <dbReference type="EMBL" id="SKC58110.1"/>
    </source>
</evidence>
<evidence type="ECO:0000313" key="2">
    <source>
        <dbReference type="Proteomes" id="UP000190285"/>
    </source>
</evidence>
<keyword evidence="2" id="KW-1185">Reference proteome</keyword>